<evidence type="ECO:0000256" key="15">
    <source>
        <dbReference type="ARBA" id="ARBA00081589"/>
    </source>
</evidence>
<dbReference type="AlphaFoldDB" id="A0AAV2ISK6"/>
<keyword evidence="5" id="KW-0597">Phosphoprotein</keyword>
<dbReference type="PANTHER" id="PTHR46976">
    <property type="entry name" value="PROTEIN ARABIDILLO 1"/>
    <property type="match status" value="1"/>
</dbReference>
<dbReference type="SUPFAM" id="SSF81383">
    <property type="entry name" value="F-box domain"/>
    <property type="match status" value="1"/>
</dbReference>
<evidence type="ECO:0000256" key="10">
    <source>
        <dbReference type="ARBA" id="ARBA00022990"/>
    </source>
</evidence>
<dbReference type="GO" id="GO:0005737">
    <property type="term" value="C:cytoplasm"/>
    <property type="evidence" value="ECO:0007669"/>
    <property type="project" value="UniProtKB-SubCell"/>
</dbReference>
<dbReference type="EMBL" id="OZ035823">
    <property type="protein sequence ID" value="CAL1568157.1"/>
    <property type="molecule type" value="Genomic_DNA"/>
</dbReference>
<reference evidence="17 18" key="1">
    <citation type="submission" date="2024-04" db="EMBL/GenBank/DDBJ databases">
        <authorList>
            <person name="Waldvogel A.-M."/>
            <person name="Schoenle A."/>
        </authorList>
    </citation>
    <scope>NUCLEOTIDE SEQUENCE [LARGE SCALE GENOMIC DNA]</scope>
</reference>
<organism evidence="17 18">
    <name type="scientific">Knipowitschia caucasica</name>
    <name type="common">Caucasian dwarf goby</name>
    <name type="synonym">Pomatoschistus caucasicus</name>
    <dbReference type="NCBI Taxonomy" id="637954"/>
    <lineage>
        <taxon>Eukaryota</taxon>
        <taxon>Metazoa</taxon>
        <taxon>Chordata</taxon>
        <taxon>Craniata</taxon>
        <taxon>Vertebrata</taxon>
        <taxon>Euteleostomi</taxon>
        <taxon>Actinopterygii</taxon>
        <taxon>Neopterygii</taxon>
        <taxon>Teleostei</taxon>
        <taxon>Neoteleostei</taxon>
        <taxon>Acanthomorphata</taxon>
        <taxon>Gobiaria</taxon>
        <taxon>Gobiiformes</taxon>
        <taxon>Gobioidei</taxon>
        <taxon>Gobiidae</taxon>
        <taxon>Gobiinae</taxon>
        <taxon>Knipowitschia</taxon>
    </lineage>
</organism>
<evidence type="ECO:0000256" key="13">
    <source>
        <dbReference type="ARBA" id="ARBA00071634"/>
    </source>
</evidence>
<proteinExistence type="predicted"/>
<dbReference type="SMART" id="SM00256">
    <property type="entry name" value="FBOX"/>
    <property type="match status" value="1"/>
</dbReference>
<evidence type="ECO:0000313" key="18">
    <source>
        <dbReference type="Proteomes" id="UP001497482"/>
    </source>
</evidence>
<dbReference type="FunFam" id="3.80.10.10:FF:000105">
    <property type="entry name" value="S-phase kinase-associated protein 2"/>
    <property type="match status" value="1"/>
</dbReference>
<dbReference type="InterPro" id="IPR001810">
    <property type="entry name" value="F-box_dom"/>
</dbReference>
<dbReference type="PANTHER" id="PTHR46976:SF1">
    <property type="entry name" value="PROTEIN ARABIDILLO 1"/>
    <property type="match status" value="1"/>
</dbReference>
<dbReference type="CDD" id="cd22114">
    <property type="entry name" value="F-box_FBXL1"/>
    <property type="match status" value="1"/>
</dbReference>
<dbReference type="GO" id="GO:1905168">
    <property type="term" value="P:positive regulation of double-strand break repair via homologous recombination"/>
    <property type="evidence" value="ECO:0007669"/>
    <property type="project" value="UniProtKB-ARBA"/>
</dbReference>
<keyword evidence="4" id="KW-0963">Cytoplasm</keyword>
<keyword evidence="9" id="KW-0832">Ubl conjugation</keyword>
<dbReference type="InterPro" id="IPR036047">
    <property type="entry name" value="F-box-like_dom_sf"/>
</dbReference>
<comment type="function">
    <text evidence="12">Substrate recognition component of a SCF (SKP1-CUL1-F-box protein) E3 ubiquitin-protein ligase complex which mediates the ubiquitination and subsequent proteasomal degradation of target proteins involved in cell cycle progression, signal transduction and transcription. Specifically recognizes phosphorylated CDKN1B/p27kip and is involved in regulation of G1/S transition. Degradation of CDKN1B/p27kip also requires CKS1. Recognizes target proteins ORC1, CDT1, RBL2, KMT2A/MLL1, CDK9, RAG2, NBN, FOXO1, UBP43, YTHDF2, and probably MYC, TOB1 and TAL1. Degradation of TAL1 also requires STUB1. Recognizes CDKN1A in association with CCNE1 or CCNE2 and CDK2. Promotes ubiquitination and destruction of CDH1 in a CK1-dependent manner, thereby regulating cell migration. Following phosphorylation in response to DNA damage, mediates 'Lys-63'-linked ubiquitination of NBN, promoting ATM recruitment to DNA damage sites and DNA repair via homologous recombination.</text>
</comment>
<sequence>MEKPKSVLKNRMPLQDLPLLSSQGSLLHLTKRGNKRKSLSCLCEGLEVECTPTDCIQQCSPHKHQQLLSRGKENDDNHFVIARRSRRKREQQSGLSWDQLPDELLLKMFFYLPLRELLKMALVCKRWNCVVFDESLWQSVDLEGLTHMGPALQNVLKTGVRRLRCPRAFVEELQFTSTGSLNLVQLDLSSSIIPVAALESIITSCTQLQNLSLEGLQLSDTILHSMAQNVRLEQLNISGCSGFSSGALDEMLKSCERILQLNISWCDFTADHVKSVVHNMSPSVTHLNFSGYRENLTLDDIKVLVSRCQKMKVLDLSDSTLLMVDSFPVLAQLKHLVHLSMSRCYHIHPAALSDLVTTIPTLSVLDVFGLINDSHLPILKKEMPRVAINTRPFSIVARPTPTGKPLNYCDNTMWTQRCRLRVRL</sequence>
<keyword evidence="7" id="KW-0677">Repeat</keyword>
<keyword evidence="6" id="KW-0433">Leucine-rich repeat</keyword>
<name>A0AAV2ISK6_KNICA</name>
<dbReference type="SUPFAM" id="SSF52047">
    <property type="entry name" value="RNI-like"/>
    <property type="match status" value="1"/>
</dbReference>
<comment type="subcellular location">
    <subcellularLocation>
        <location evidence="2">Cytoplasm</location>
    </subcellularLocation>
    <subcellularLocation>
        <location evidence="1">Nucleus</location>
    </subcellularLocation>
</comment>
<evidence type="ECO:0000256" key="14">
    <source>
        <dbReference type="ARBA" id="ARBA00077776"/>
    </source>
</evidence>
<evidence type="ECO:0000256" key="12">
    <source>
        <dbReference type="ARBA" id="ARBA00056227"/>
    </source>
</evidence>
<accession>A0AAV2ISK6</accession>
<protein>
    <recommendedName>
        <fullName evidence="13">S-phase kinase-associated protein 2</fullName>
    </recommendedName>
    <alternativeName>
        <fullName evidence="15">Cyclin-A/CDK2-associated protein p45</fullName>
    </alternativeName>
    <alternativeName>
        <fullName evidence="14">F-box protein Skp2</fullName>
    </alternativeName>
</protein>
<keyword evidence="10" id="KW-0007">Acetylation</keyword>
<keyword evidence="18" id="KW-1185">Reference proteome</keyword>
<evidence type="ECO:0000256" key="7">
    <source>
        <dbReference type="ARBA" id="ARBA00022737"/>
    </source>
</evidence>
<evidence type="ECO:0000256" key="6">
    <source>
        <dbReference type="ARBA" id="ARBA00022614"/>
    </source>
</evidence>
<keyword evidence="8" id="KW-0833">Ubl conjugation pathway</keyword>
<gene>
    <name evidence="17" type="ORF">KC01_LOCUS830</name>
</gene>
<evidence type="ECO:0000256" key="8">
    <source>
        <dbReference type="ARBA" id="ARBA00022786"/>
    </source>
</evidence>
<feature type="domain" description="F-box" evidence="16">
    <location>
        <begin position="94"/>
        <end position="140"/>
    </location>
</feature>
<evidence type="ECO:0000256" key="1">
    <source>
        <dbReference type="ARBA" id="ARBA00004123"/>
    </source>
</evidence>
<dbReference type="InterPro" id="IPR032675">
    <property type="entry name" value="LRR_dom_sf"/>
</dbReference>
<keyword evidence="11" id="KW-0539">Nucleus</keyword>
<evidence type="ECO:0000256" key="2">
    <source>
        <dbReference type="ARBA" id="ARBA00004496"/>
    </source>
</evidence>
<dbReference type="GO" id="GO:0006511">
    <property type="term" value="P:ubiquitin-dependent protein catabolic process"/>
    <property type="evidence" value="ECO:0007669"/>
    <property type="project" value="UniProtKB-ARBA"/>
</dbReference>
<dbReference type="GO" id="GO:0019005">
    <property type="term" value="C:SCF ubiquitin ligase complex"/>
    <property type="evidence" value="ECO:0007669"/>
    <property type="project" value="UniProtKB-ARBA"/>
</dbReference>
<dbReference type="GO" id="GO:0070534">
    <property type="term" value="P:protein K63-linked ubiquitination"/>
    <property type="evidence" value="ECO:0007669"/>
    <property type="project" value="UniProtKB-ARBA"/>
</dbReference>
<evidence type="ECO:0000313" key="17">
    <source>
        <dbReference type="EMBL" id="CAL1568157.1"/>
    </source>
</evidence>
<evidence type="ECO:0000256" key="5">
    <source>
        <dbReference type="ARBA" id="ARBA00022553"/>
    </source>
</evidence>
<comment type="pathway">
    <text evidence="3">Protein modification; protein ubiquitination.</text>
</comment>
<evidence type="ECO:0000256" key="11">
    <source>
        <dbReference type="ARBA" id="ARBA00023242"/>
    </source>
</evidence>
<dbReference type="PROSITE" id="PS50181">
    <property type="entry name" value="FBOX"/>
    <property type="match status" value="1"/>
</dbReference>
<evidence type="ECO:0000256" key="3">
    <source>
        <dbReference type="ARBA" id="ARBA00004906"/>
    </source>
</evidence>
<evidence type="ECO:0000256" key="9">
    <source>
        <dbReference type="ARBA" id="ARBA00022843"/>
    </source>
</evidence>
<dbReference type="GO" id="GO:0140767">
    <property type="term" value="F:enzyme-substrate adaptor activity"/>
    <property type="evidence" value="ECO:0007669"/>
    <property type="project" value="UniProtKB-ARBA"/>
</dbReference>
<dbReference type="Pfam" id="PF12937">
    <property type="entry name" value="F-box-like"/>
    <property type="match status" value="1"/>
</dbReference>
<evidence type="ECO:0000256" key="4">
    <source>
        <dbReference type="ARBA" id="ARBA00022490"/>
    </source>
</evidence>
<evidence type="ECO:0000259" key="16">
    <source>
        <dbReference type="PROSITE" id="PS50181"/>
    </source>
</evidence>
<dbReference type="GO" id="GO:0005634">
    <property type="term" value="C:nucleus"/>
    <property type="evidence" value="ECO:0007669"/>
    <property type="project" value="UniProtKB-SubCell"/>
</dbReference>
<dbReference type="Gene3D" id="3.80.10.10">
    <property type="entry name" value="Ribonuclease Inhibitor"/>
    <property type="match status" value="1"/>
</dbReference>
<dbReference type="Proteomes" id="UP001497482">
    <property type="component" value="Chromosome 1"/>
</dbReference>
<dbReference type="GO" id="GO:0000082">
    <property type="term" value="P:G1/S transition of mitotic cell cycle"/>
    <property type="evidence" value="ECO:0007669"/>
    <property type="project" value="UniProtKB-ARBA"/>
</dbReference>